<comment type="catalytic activity">
    <reaction evidence="8 9">
        <text>sn-glycerol 1-phosphate + (2E,6E,10E)-geranylgeranyl diphosphate = sn-3-O-(geranylgeranyl)glycerol 1-phosphate + diphosphate</text>
        <dbReference type="Rhea" id="RHEA:23404"/>
        <dbReference type="ChEBI" id="CHEBI:33019"/>
        <dbReference type="ChEBI" id="CHEBI:57677"/>
        <dbReference type="ChEBI" id="CHEBI:57685"/>
        <dbReference type="ChEBI" id="CHEBI:58756"/>
        <dbReference type="EC" id="2.5.1.41"/>
    </reaction>
</comment>
<keyword evidence="2 9" id="KW-0808">Transferase</keyword>
<comment type="function">
    <text evidence="9">Prenyltransferase that catalyzes the transfer of the geranylgeranyl moiety of geranylgeranyl diphosphate (GGPP) to the C3 hydroxyl of sn-glycerol-1-phosphate (G1P).</text>
</comment>
<protein>
    <recommendedName>
        <fullName evidence="9">Geranylgeranylglyceryl phosphate synthase</fullName>
        <shortName evidence="9">GGGP synthase</shortName>
        <shortName evidence="9">GGGPS</shortName>
        <ecNumber evidence="9">2.5.1.41</ecNumber>
    </recommendedName>
    <alternativeName>
        <fullName evidence="9">(S)-3-O-geranylgeranylglyceryl phosphate synthase</fullName>
    </alternativeName>
    <alternativeName>
        <fullName evidence="9">Phosphoglycerol geranylgeranyltransferase</fullName>
    </alternativeName>
</protein>
<keyword evidence="3 9" id="KW-0479">Metal-binding</keyword>
<evidence type="ECO:0000256" key="6">
    <source>
        <dbReference type="ARBA" id="ARBA00023209"/>
    </source>
</evidence>
<evidence type="ECO:0000256" key="9">
    <source>
        <dbReference type="HAMAP-Rule" id="MF_00112"/>
    </source>
</evidence>
<evidence type="ECO:0000256" key="7">
    <source>
        <dbReference type="ARBA" id="ARBA00023264"/>
    </source>
</evidence>
<dbReference type="HAMAP" id="MF_00112">
    <property type="entry name" value="GGGP_HepGP_synthase"/>
    <property type="match status" value="1"/>
</dbReference>
<dbReference type="EMBL" id="JAVRHQ010000001">
    <property type="protein sequence ID" value="MDT0641201.1"/>
    <property type="molecule type" value="Genomic_DNA"/>
</dbReference>
<feature type="binding site" evidence="9">
    <location>
        <begin position="225"/>
        <end position="226"/>
    </location>
    <ligand>
        <name>sn-glycerol 1-phosphate</name>
        <dbReference type="ChEBI" id="CHEBI:57685"/>
    </ligand>
</feature>
<evidence type="ECO:0000256" key="2">
    <source>
        <dbReference type="ARBA" id="ARBA00022679"/>
    </source>
</evidence>
<evidence type="ECO:0000313" key="10">
    <source>
        <dbReference type="EMBL" id="MDT0641201.1"/>
    </source>
</evidence>
<dbReference type="PANTHER" id="PTHR40029:SF2">
    <property type="entry name" value="HEPTAPRENYLGLYCERYL PHOSPHATE SYNTHASE"/>
    <property type="match status" value="1"/>
</dbReference>
<organism evidence="10 11">
    <name type="scientific">Autumnicola tepida</name>
    <dbReference type="NCBI Taxonomy" id="3075595"/>
    <lineage>
        <taxon>Bacteria</taxon>
        <taxon>Pseudomonadati</taxon>
        <taxon>Bacteroidota</taxon>
        <taxon>Flavobacteriia</taxon>
        <taxon>Flavobacteriales</taxon>
        <taxon>Flavobacteriaceae</taxon>
        <taxon>Autumnicola</taxon>
    </lineage>
</organism>
<feature type="binding site" evidence="9">
    <location>
        <begin position="172"/>
        <end position="178"/>
    </location>
    <ligand>
        <name>sn-glycerol 1-phosphate</name>
        <dbReference type="ChEBI" id="CHEBI:57685"/>
    </ligand>
</feature>
<dbReference type="NCBIfam" id="TIGR01768">
    <property type="entry name" value="GGGP-family"/>
    <property type="match status" value="1"/>
</dbReference>
<evidence type="ECO:0000256" key="8">
    <source>
        <dbReference type="ARBA" id="ARBA00047288"/>
    </source>
</evidence>
<comment type="caution">
    <text evidence="10">The sequence shown here is derived from an EMBL/GenBank/DDBJ whole genome shotgun (WGS) entry which is preliminary data.</text>
</comment>
<dbReference type="SUPFAM" id="SSF51395">
    <property type="entry name" value="FMN-linked oxidoreductases"/>
    <property type="match status" value="1"/>
</dbReference>
<dbReference type="PANTHER" id="PTHR40029">
    <property type="match status" value="1"/>
</dbReference>
<feature type="binding site" evidence="9">
    <location>
        <position position="24"/>
    </location>
    <ligand>
        <name>Mg(2+)</name>
        <dbReference type="ChEBI" id="CHEBI:18420"/>
    </ligand>
</feature>
<dbReference type="Gene3D" id="3.20.20.390">
    <property type="entry name" value="FMN-linked oxidoreductases"/>
    <property type="match status" value="1"/>
</dbReference>
<comment type="similarity">
    <text evidence="9">Belongs to the GGGP/HepGP synthase family. Group II subfamily.</text>
</comment>
<dbReference type="RefSeq" id="WP_311532769.1">
    <property type="nucleotide sequence ID" value="NZ_JAVRHQ010000001.1"/>
</dbReference>
<dbReference type="InterPro" id="IPR038597">
    <property type="entry name" value="GGGP/HepGP_synthase_sf"/>
</dbReference>
<dbReference type="Pfam" id="PF01884">
    <property type="entry name" value="PcrB"/>
    <property type="match status" value="1"/>
</dbReference>
<dbReference type="InterPro" id="IPR010946">
    <property type="entry name" value="GGGP_synth"/>
</dbReference>
<evidence type="ECO:0000256" key="3">
    <source>
        <dbReference type="ARBA" id="ARBA00022723"/>
    </source>
</evidence>
<feature type="binding site" evidence="9">
    <location>
        <begin position="203"/>
        <end position="204"/>
    </location>
    <ligand>
        <name>sn-glycerol 1-phosphate</name>
        <dbReference type="ChEBI" id="CHEBI:57685"/>
    </ligand>
</feature>
<keyword evidence="4 9" id="KW-0460">Magnesium</keyword>
<keyword evidence="6 9" id="KW-0594">Phospholipid biosynthesis</keyword>
<keyword evidence="1 9" id="KW-0444">Lipid biosynthesis</keyword>
<reference evidence="10 11" key="1">
    <citation type="submission" date="2023-09" db="EMBL/GenBank/DDBJ databases">
        <authorList>
            <person name="Rey-Velasco X."/>
        </authorList>
    </citation>
    <scope>NUCLEOTIDE SEQUENCE [LARGE SCALE GENOMIC DNA]</scope>
    <source>
        <strain evidence="10 11">F363</strain>
    </source>
</reference>
<proteinExistence type="inferred from homology"/>
<evidence type="ECO:0000256" key="5">
    <source>
        <dbReference type="ARBA" id="ARBA00023098"/>
    </source>
</evidence>
<feature type="binding site" evidence="9">
    <location>
        <position position="52"/>
    </location>
    <ligand>
        <name>Mg(2+)</name>
        <dbReference type="ChEBI" id="CHEBI:18420"/>
    </ligand>
</feature>
<dbReference type="InterPro" id="IPR039074">
    <property type="entry name" value="GGGP/HepGP_synthase_I"/>
</dbReference>
<keyword evidence="7 9" id="KW-1208">Phospholipid metabolism</keyword>
<evidence type="ECO:0000256" key="1">
    <source>
        <dbReference type="ARBA" id="ARBA00022516"/>
    </source>
</evidence>
<gene>
    <name evidence="10" type="ORF">RM553_00015</name>
</gene>
<dbReference type="NCBIfam" id="TIGR01769">
    <property type="entry name" value="GGGP"/>
    <property type="match status" value="1"/>
</dbReference>
<dbReference type="InterPro" id="IPR008205">
    <property type="entry name" value="GGGP_HepGP_synthase"/>
</dbReference>
<comment type="caution">
    <text evidence="9">Lacks conserved residue(s) required for the propagation of feature annotation.</text>
</comment>
<evidence type="ECO:0000256" key="4">
    <source>
        <dbReference type="ARBA" id="ARBA00022842"/>
    </source>
</evidence>
<comment type="cofactor">
    <cofactor evidence="9">
        <name>Mg(2+)</name>
        <dbReference type="ChEBI" id="CHEBI:18420"/>
    </cofactor>
</comment>
<keyword evidence="5 9" id="KW-0443">Lipid metabolism</keyword>
<dbReference type="NCBIfam" id="NF003198">
    <property type="entry name" value="PRK04169.1-2"/>
    <property type="match status" value="1"/>
</dbReference>
<evidence type="ECO:0000313" key="11">
    <source>
        <dbReference type="Proteomes" id="UP001262889"/>
    </source>
</evidence>
<keyword evidence="11" id="KW-1185">Reference proteome</keyword>
<sequence>MSTIYSEFLNSANNKLKRLCILVDPDKFANEKAGFFLKSLPVETSFIFVGGSTVAACKTEATVKALKEHTHLPILLFPGDYTQITEEADGILFLSLLSGRNPEYLIGQQIKSVSCLRSSNLEIIPTGYILIDGGKESAVKRVSKTLPLPQEKVQLIVDTALAGQYLGKQLIYLEAGSGANFPVSEEIIAAVRNAIDIPLIAGGGIRNTLQLQKSYEAGADLVVIGTAFEDGEFSAEASNLSLESSEI</sequence>
<name>A0ABU3C4F5_9FLAO</name>
<accession>A0ABU3C4F5</accession>
<dbReference type="Proteomes" id="UP001262889">
    <property type="component" value="Unassembled WGS sequence"/>
</dbReference>
<dbReference type="EC" id="2.5.1.41" evidence="9"/>